<proteinExistence type="predicted"/>
<sequence length="93" mass="10260">PERYKNLAEANVERRIVYTHPPVERDNKQLPPVGELDTMASVEPEGVREALEKIKARIQLKTPASMTPAELDILIIARAALASETPAQDENSG</sequence>
<comment type="caution">
    <text evidence="1">The sequence shown here is derived from an EMBL/GenBank/DDBJ whole genome shotgun (WGS) entry which is preliminary data.</text>
</comment>
<reference evidence="1" key="1">
    <citation type="journal article" date="2015" name="Nature">
        <title>Complex archaea that bridge the gap between prokaryotes and eukaryotes.</title>
        <authorList>
            <person name="Spang A."/>
            <person name="Saw J.H."/>
            <person name="Jorgensen S.L."/>
            <person name="Zaremba-Niedzwiedzka K."/>
            <person name="Martijn J."/>
            <person name="Lind A.E."/>
            <person name="van Eijk R."/>
            <person name="Schleper C."/>
            <person name="Guy L."/>
            <person name="Ettema T.J."/>
        </authorList>
    </citation>
    <scope>NUCLEOTIDE SEQUENCE</scope>
</reference>
<evidence type="ECO:0000313" key="1">
    <source>
        <dbReference type="EMBL" id="KKL12167.1"/>
    </source>
</evidence>
<protein>
    <submittedName>
        <fullName evidence="1">Uncharacterized protein</fullName>
    </submittedName>
</protein>
<name>A0A0F9BE93_9ZZZZ</name>
<dbReference type="EMBL" id="LAZR01041368">
    <property type="protein sequence ID" value="KKL12167.1"/>
    <property type="molecule type" value="Genomic_DNA"/>
</dbReference>
<dbReference type="AlphaFoldDB" id="A0A0F9BE93"/>
<feature type="non-terminal residue" evidence="1">
    <location>
        <position position="1"/>
    </location>
</feature>
<accession>A0A0F9BE93</accession>
<gene>
    <name evidence="1" type="ORF">LCGC14_2538450</name>
</gene>
<organism evidence="1">
    <name type="scientific">marine sediment metagenome</name>
    <dbReference type="NCBI Taxonomy" id="412755"/>
    <lineage>
        <taxon>unclassified sequences</taxon>
        <taxon>metagenomes</taxon>
        <taxon>ecological metagenomes</taxon>
    </lineage>
</organism>